<sequence>MKQTINNSRRIAIWATCLASAAGSSSWAQGTPEGTGGATPSLDGVTVTARRSLEQRFFAAGSLVVVDRSDIEQMGAFSVADVLRQLPGVQVTPSADGSVEIRMRGMERGATQLLIDGQRVGGKRTQLPIDQLPPELIERIEVVRAPSAEFSGATGGTLNIVLRQATVKRETTLRLTDNHVWGRNAGQAFFSRTGPLGPTSTGADEPREAEASQPWSYFVAASATGLLLGSDTHRSTQRDGADVAQSDTSARYKRTDYALVPRISGKLGAADQVTLRATLSKADFGGTADSVGSGDGTYALNSQESHQYDRRYLQAAADWTHRFAASKLETTLTASRASDTVDRRGDLLRNIGAGGAVVTDSYSFVDDRREDVWSLSSKLTGTADALLWSAGAQFEDRKLFVSTTASGALPVNSGLDAGIRRWVVWGQNEWELPASTTLTLGLRGERVELNGGSSAVAGSKQWNILQPSLHTRTPLSDDLQWRVNLARVTQLPRVWDLVDRVIPSQGSNSLGNPDTIGNPNLRPQVAWTLDTGFERRLASGHAGLNLFVRQMSDVLAPTLQLNGSRWVEQRANVGDAMVWGLEADARTGLAWLGLGRDWTLSANASLLQSRMTSGPNEGRRIAGQARYVATLTAAKPMPRTGGWYGGATLTMTGRADQDINSTLTGQNRANAMLDFYVGQLVRGLGYWRLGVYNVGDAHFRRDRVDASGAVPVVSRSSMQWTPRAYLTVGTQF</sequence>
<dbReference type="SUPFAM" id="SSF56935">
    <property type="entry name" value="Porins"/>
    <property type="match status" value="1"/>
</dbReference>
<evidence type="ECO:0000256" key="13">
    <source>
        <dbReference type="SAM" id="SignalP"/>
    </source>
</evidence>
<organism evidence="16 17">
    <name type="scientific">Acidovorax facilis</name>
    <dbReference type="NCBI Taxonomy" id="12917"/>
    <lineage>
        <taxon>Bacteria</taxon>
        <taxon>Pseudomonadati</taxon>
        <taxon>Pseudomonadota</taxon>
        <taxon>Betaproteobacteria</taxon>
        <taxon>Burkholderiales</taxon>
        <taxon>Comamonadaceae</taxon>
        <taxon>Acidovorax</taxon>
    </lineage>
</organism>
<evidence type="ECO:0000256" key="4">
    <source>
        <dbReference type="ARBA" id="ARBA00022452"/>
    </source>
</evidence>
<evidence type="ECO:0000256" key="7">
    <source>
        <dbReference type="ARBA" id="ARBA00023077"/>
    </source>
</evidence>
<keyword evidence="5 11" id="KW-0812">Transmembrane</keyword>
<dbReference type="PANTHER" id="PTHR30069">
    <property type="entry name" value="TONB-DEPENDENT OUTER MEMBRANE RECEPTOR"/>
    <property type="match status" value="1"/>
</dbReference>
<dbReference type="InterPro" id="IPR012910">
    <property type="entry name" value="Plug_dom"/>
</dbReference>
<evidence type="ECO:0000259" key="15">
    <source>
        <dbReference type="Pfam" id="PF07715"/>
    </source>
</evidence>
<keyword evidence="3 11" id="KW-0813">Transport</keyword>
<evidence type="ECO:0000256" key="5">
    <source>
        <dbReference type="ARBA" id="ARBA00022692"/>
    </source>
</evidence>
<dbReference type="PROSITE" id="PS52016">
    <property type="entry name" value="TONB_DEPENDENT_REC_3"/>
    <property type="match status" value="1"/>
</dbReference>
<dbReference type="RefSeq" id="WP_162239741.1">
    <property type="nucleotide sequence ID" value="NZ_JAMXAX010000082.1"/>
</dbReference>
<protein>
    <submittedName>
        <fullName evidence="16">TonB-dependent receptor plug domain-containing protein</fullName>
    </submittedName>
</protein>
<feature type="signal peptide" evidence="13">
    <location>
        <begin position="1"/>
        <end position="28"/>
    </location>
</feature>
<keyword evidence="8 11" id="KW-0472">Membrane</keyword>
<dbReference type="InterPro" id="IPR039426">
    <property type="entry name" value="TonB-dep_rcpt-like"/>
</dbReference>
<evidence type="ECO:0000259" key="14">
    <source>
        <dbReference type="Pfam" id="PF00593"/>
    </source>
</evidence>
<reference evidence="17" key="1">
    <citation type="journal article" date="2019" name="Int. J. Syst. Evol. Microbiol.">
        <title>The Global Catalogue of Microorganisms (GCM) 10K type strain sequencing project: providing services to taxonomists for standard genome sequencing and annotation.</title>
        <authorList>
            <consortium name="The Broad Institute Genomics Platform"/>
            <consortium name="The Broad Institute Genome Sequencing Center for Infectious Disease"/>
            <person name="Wu L."/>
            <person name="Ma J."/>
        </authorList>
    </citation>
    <scope>NUCLEOTIDE SEQUENCE [LARGE SCALE GENOMIC DNA]</scope>
    <source>
        <strain evidence="17">CCUG 2113</strain>
    </source>
</reference>
<keyword evidence="10 11" id="KW-0998">Cell outer membrane</keyword>
<dbReference type="Gene3D" id="2.40.170.20">
    <property type="entry name" value="TonB-dependent receptor, beta-barrel domain"/>
    <property type="match status" value="1"/>
</dbReference>
<comment type="caution">
    <text evidence="16">The sequence shown here is derived from an EMBL/GenBank/DDBJ whole genome shotgun (WGS) entry which is preliminary data.</text>
</comment>
<feature type="chain" id="PRO_5047028056" evidence="13">
    <location>
        <begin position="29"/>
        <end position="732"/>
    </location>
</feature>
<dbReference type="EMBL" id="JBHSAJ010000004">
    <property type="protein sequence ID" value="MFC3933586.1"/>
    <property type="molecule type" value="Genomic_DNA"/>
</dbReference>
<evidence type="ECO:0000256" key="1">
    <source>
        <dbReference type="ARBA" id="ARBA00004571"/>
    </source>
</evidence>
<feature type="domain" description="TonB-dependent receptor plug" evidence="15">
    <location>
        <begin position="60"/>
        <end position="156"/>
    </location>
</feature>
<dbReference type="InterPro" id="IPR000531">
    <property type="entry name" value="Beta-barrel_TonB"/>
</dbReference>
<accession>A0ABV8D548</accession>
<dbReference type="Pfam" id="PF00593">
    <property type="entry name" value="TonB_dep_Rec_b-barrel"/>
    <property type="match status" value="1"/>
</dbReference>
<dbReference type="Proteomes" id="UP001595693">
    <property type="component" value="Unassembled WGS sequence"/>
</dbReference>
<keyword evidence="9 16" id="KW-0675">Receptor</keyword>
<evidence type="ECO:0000256" key="12">
    <source>
        <dbReference type="RuleBase" id="RU003357"/>
    </source>
</evidence>
<evidence type="ECO:0000256" key="6">
    <source>
        <dbReference type="ARBA" id="ARBA00022729"/>
    </source>
</evidence>
<comment type="subcellular location">
    <subcellularLocation>
        <location evidence="1 11">Cell outer membrane</location>
        <topology evidence="1 11">Multi-pass membrane protein</topology>
    </subcellularLocation>
</comment>
<dbReference type="PANTHER" id="PTHR30069:SF29">
    <property type="entry name" value="HEMOGLOBIN AND HEMOGLOBIN-HAPTOGLOBIN-BINDING PROTEIN 1-RELATED"/>
    <property type="match status" value="1"/>
</dbReference>
<evidence type="ECO:0000313" key="17">
    <source>
        <dbReference type="Proteomes" id="UP001595693"/>
    </source>
</evidence>
<evidence type="ECO:0000256" key="8">
    <source>
        <dbReference type="ARBA" id="ARBA00023136"/>
    </source>
</evidence>
<dbReference type="InterPro" id="IPR037066">
    <property type="entry name" value="Plug_dom_sf"/>
</dbReference>
<dbReference type="Pfam" id="PF07715">
    <property type="entry name" value="Plug"/>
    <property type="match status" value="1"/>
</dbReference>
<gene>
    <name evidence="16" type="ORF">ACFOW3_03000</name>
</gene>
<keyword evidence="6 13" id="KW-0732">Signal</keyword>
<evidence type="ECO:0000256" key="11">
    <source>
        <dbReference type="PROSITE-ProRule" id="PRU01360"/>
    </source>
</evidence>
<feature type="domain" description="TonB-dependent receptor-like beta-barrel" evidence="14">
    <location>
        <begin position="282"/>
        <end position="694"/>
    </location>
</feature>
<name>A0ABV8D548_9BURK</name>
<evidence type="ECO:0000256" key="2">
    <source>
        <dbReference type="ARBA" id="ARBA00009810"/>
    </source>
</evidence>
<evidence type="ECO:0000256" key="10">
    <source>
        <dbReference type="ARBA" id="ARBA00023237"/>
    </source>
</evidence>
<keyword evidence="17" id="KW-1185">Reference proteome</keyword>
<evidence type="ECO:0000313" key="16">
    <source>
        <dbReference type="EMBL" id="MFC3933586.1"/>
    </source>
</evidence>
<dbReference type="Gene3D" id="2.170.130.10">
    <property type="entry name" value="TonB-dependent receptor, plug domain"/>
    <property type="match status" value="1"/>
</dbReference>
<keyword evidence="4 11" id="KW-1134">Transmembrane beta strand</keyword>
<proteinExistence type="inferred from homology"/>
<evidence type="ECO:0000256" key="3">
    <source>
        <dbReference type="ARBA" id="ARBA00022448"/>
    </source>
</evidence>
<evidence type="ECO:0000256" key="9">
    <source>
        <dbReference type="ARBA" id="ARBA00023170"/>
    </source>
</evidence>
<dbReference type="InterPro" id="IPR036942">
    <property type="entry name" value="Beta-barrel_TonB_sf"/>
</dbReference>
<keyword evidence="7 12" id="KW-0798">TonB box</keyword>
<comment type="similarity">
    <text evidence="2 11 12">Belongs to the TonB-dependent receptor family.</text>
</comment>